<accession>A0A917Z0E6</accession>
<comment type="cofactor">
    <cofactor evidence="1">
        <name>FAD</name>
        <dbReference type="ChEBI" id="CHEBI:57692"/>
    </cofactor>
</comment>
<dbReference type="PRINTS" id="PR00368">
    <property type="entry name" value="FADPNR"/>
</dbReference>
<keyword evidence="8" id="KW-1185">Reference proteome</keyword>
<sequence>MSDILIIGGGFAGVWSALAAARLRDEHGADLTITMVTPGDDLVIRPRLYEADPAALRVPLERILHPVGVNRLPGIATAIDGEHRSVAVTHGDGRTERLGYRRLILASGSALRRPDLPGGEHLFDVDTLARAVALDSHLRALPARPEGSGRFTAVVVGAGFTGLEVATELVGRLRALAGPAAHEVRVVLVERAAMLGPELGPGPRPVISAALEELGIEVRLDSSVASLDATHVHLTDGTELSAHTAVWTAGMAASALTRHIPGSHDGLGRLRVDRHLRVPESPEVFAAGDTAAAMADSDHPTLQSCQYAIPLGRYAGHNAAADLLGRPSLAFAPQPYVTCLDLGAAGAILTTGWERSVKLTGDRAKDLKRTIVEERIYPPLDDVTELLNAGDPKRLWT</sequence>
<dbReference type="InterPro" id="IPR023753">
    <property type="entry name" value="FAD/NAD-binding_dom"/>
</dbReference>
<dbReference type="PRINTS" id="PR00411">
    <property type="entry name" value="PNDRDTASEI"/>
</dbReference>
<evidence type="ECO:0000256" key="4">
    <source>
        <dbReference type="ARBA" id="ARBA00022827"/>
    </source>
</evidence>
<gene>
    <name evidence="7" type="ORF">GCM10012289_36870</name>
</gene>
<keyword evidence="3" id="KW-0285">Flavoprotein</keyword>
<evidence type="ECO:0000313" key="8">
    <source>
        <dbReference type="Proteomes" id="UP000646523"/>
    </source>
</evidence>
<dbReference type="InterPro" id="IPR051169">
    <property type="entry name" value="NADH-Q_oxidoreductase"/>
</dbReference>
<dbReference type="AlphaFoldDB" id="A0A917Z0E6"/>
<dbReference type="EMBL" id="BMNH01000010">
    <property type="protein sequence ID" value="GGO71348.1"/>
    <property type="molecule type" value="Genomic_DNA"/>
</dbReference>
<organism evidence="7 8">
    <name type="scientific">Nonomuraea cavernae</name>
    <dbReference type="NCBI Taxonomy" id="2045107"/>
    <lineage>
        <taxon>Bacteria</taxon>
        <taxon>Bacillati</taxon>
        <taxon>Actinomycetota</taxon>
        <taxon>Actinomycetes</taxon>
        <taxon>Streptosporangiales</taxon>
        <taxon>Streptosporangiaceae</taxon>
        <taxon>Nonomuraea</taxon>
    </lineage>
</organism>
<dbReference type="Gene3D" id="3.50.50.100">
    <property type="match status" value="1"/>
</dbReference>
<proteinExistence type="inferred from homology"/>
<dbReference type="InterPro" id="IPR036188">
    <property type="entry name" value="FAD/NAD-bd_sf"/>
</dbReference>
<dbReference type="Proteomes" id="UP000646523">
    <property type="component" value="Unassembled WGS sequence"/>
</dbReference>
<comment type="similarity">
    <text evidence="2">Belongs to the NADH dehydrogenase family.</text>
</comment>
<reference evidence="7" key="2">
    <citation type="submission" date="2020-09" db="EMBL/GenBank/DDBJ databases">
        <authorList>
            <person name="Sun Q."/>
            <person name="Zhou Y."/>
        </authorList>
    </citation>
    <scope>NUCLEOTIDE SEQUENCE</scope>
    <source>
        <strain evidence="7">CGMCC 4.7368</strain>
    </source>
</reference>
<comment type="caution">
    <text evidence="7">The sequence shown here is derived from an EMBL/GenBank/DDBJ whole genome shotgun (WGS) entry which is preliminary data.</text>
</comment>
<dbReference type="GO" id="GO:0003955">
    <property type="term" value="F:NAD(P)H dehydrogenase (quinone) activity"/>
    <property type="evidence" value="ECO:0007669"/>
    <property type="project" value="TreeGrafter"/>
</dbReference>
<dbReference type="SUPFAM" id="SSF51905">
    <property type="entry name" value="FAD/NAD(P)-binding domain"/>
    <property type="match status" value="1"/>
</dbReference>
<dbReference type="Pfam" id="PF07992">
    <property type="entry name" value="Pyr_redox_2"/>
    <property type="match status" value="1"/>
</dbReference>
<evidence type="ECO:0000256" key="3">
    <source>
        <dbReference type="ARBA" id="ARBA00022630"/>
    </source>
</evidence>
<evidence type="ECO:0000256" key="2">
    <source>
        <dbReference type="ARBA" id="ARBA00005272"/>
    </source>
</evidence>
<keyword evidence="4" id="KW-0274">FAD</keyword>
<dbReference type="GO" id="GO:0019646">
    <property type="term" value="P:aerobic electron transport chain"/>
    <property type="evidence" value="ECO:0007669"/>
    <property type="project" value="TreeGrafter"/>
</dbReference>
<evidence type="ECO:0000256" key="5">
    <source>
        <dbReference type="ARBA" id="ARBA00023002"/>
    </source>
</evidence>
<dbReference type="RefSeq" id="WP_189125347.1">
    <property type="nucleotide sequence ID" value="NZ_BMNH01000010.1"/>
</dbReference>
<evidence type="ECO:0000313" key="7">
    <source>
        <dbReference type="EMBL" id="GGO71348.1"/>
    </source>
</evidence>
<name>A0A917Z0E6_9ACTN</name>
<reference evidence="7" key="1">
    <citation type="journal article" date="2014" name="Int. J. Syst. Evol. Microbiol.">
        <title>Complete genome sequence of Corynebacterium casei LMG S-19264T (=DSM 44701T), isolated from a smear-ripened cheese.</title>
        <authorList>
            <consortium name="US DOE Joint Genome Institute (JGI-PGF)"/>
            <person name="Walter F."/>
            <person name="Albersmeier A."/>
            <person name="Kalinowski J."/>
            <person name="Ruckert C."/>
        </authorList>
    </citation>
    <scope>NUCLEOTIDE SEQUENCE</scope>
    <source>
        <strain evidence="7">CGMCC 4.7368</strain>
    </source>
</reference>
<protein>
    <submittedName>
        <fullName evidence="7">Pyridine nucleotide-disulfide oxidoreductase</fullName>
    </submittedName>
</protein>
<dbReference type="PANTHER" id="PTHR42913:SF3">
    <property type="entry name" value="64 KDA MITOCHONDRIAL NADH DEHYDROGENASE (EUROFUNG)"/>
    <property type="match status" value="1"/>
</dbReference>
<feature type="domain" description="FAD/NAD(P)-binding" evidence="6">
    <location>
        <begin position="3"/>
        <end position="308"/>
    </location>
</feature>
<evidence type="ECO:0000256" key="1">
    <source>
        <dbReference type="ARBA" id="ARBA00001974"/>
    </source>
</evidence>
<dbReference type="PANTHER" id="PTHR42913">
    <property type="entry name" value="APOPTOSIS-INDUCING FACTOR 1"/>
    <property type="match status" value="1"/>
</dbReference>
<keyword evidence="5" id="KW-0560">Oxidoreductase</keyword>
<evidence type="ECO:0000259" key="6">
    <source>
        <dbReference type="Pfam" id="PF07992"/>
    </source>
</evidence>